<dbReference type="InterPro" id="IPR013785">
    <property type="entry name" value="Aldolase_TIM"/>
</dbReference>
<name>A0A2J6WP73_9BACT</name>
<protein>
    <submittedName>
        <fullName evidence="2">4-hydroxy-tetrahydrodipicolinate synthase</fullName>
        <ecNumber evidence="2">4.3.3.7</ecNumber>
    </submittedName>
</protein>
<dbReference type="Pfam" id="PF00701">
    <property type="entry name" value="DHDPS"/>
    <property type="match status" value="1"/>
</dbReference>
<dbReference type="SUPFAM" id="SSF51569">
    <property type="entry name" value="Aldolase"/>
    <property type="match status" value="1"/>
</dbReference>
<sequence length="51" mass="5691">AMFIETNPIPVKTALAMMGKIKEEFRLPLCEMSEANKQKLAEVLRSAGLIK</sequence>
<dbReference type="InterPro" id="IPR002220">
    <property type="entry name" value="DapA-like"/>
</dbReference>
<feature type="non-terminal residue" evidence="2">
    <location>
        <position position="1"/>
    </location>
</feature>
<accession>A0A2J6WP73</accession>
<organism evidence="2 3">
    <name type="scientific">Thermodesulfovibrio aggregans</name>
    <dbReference type="NCBI Taxonomy" id="86166"/>
    <lineage>
        <taxon>Bacteria</taxon>
        <taxon>Pseudomonadati</taxon>
        <taxon>Nitrospirota</taxon>
        <taxon>Thermodesulfovibrionia</taxon>
        <taxon>Thermodesulfovibrionales</taxon>
        <taxon>Thermodesulfovibrionaceae</taxon>
        <taxon>Thermodesulfovibrio</taxon>
    </lineage>
</organism>
<dbReference type="EC" id="4.3.3.7" evidence="2"/>
<dbReference type="Proteomes" id="UP000242288">
    <property type="component" value="Unassembled WGS sequence"/>
</dbReference>
<reference evidence="2 3" key="1">
    <citation type="submission" date="2018-01" db="EMBL/GenBank/DDBJ databases">
        <title>Metagenomic assembled genomes from two thermal pools in the Uzon Caldera, Kamchatka, Russia.</title>
        <authorList>
            <person name="Wilkins L."/>
            <person name="Ettinger C."/>
        </authorList>
    </citation>
    <scope>NUCLEOTIDE SEQUENCE [LARGE SCALE GENOMIC DNA]</scope>
    <source>
        <strain evidence="2">ZAV-04</strain>
    </source>
</reference>
<dbReference type="AlphaFoldDB" id="A0A2J6WP73"/>
<dbReference type="EMBL" id="PNIO01000014">
    <property type="protein sequence ID" value="PMP72191.1"/>
    <property type="molecule type" value="Genomic_DNA"/>
</dbReference>
<proteinExistence type="predicted"/>
<comment type="caution">
    <text evidence="2">The sequence shown here is derived from an EMBL/GenBank/DDBJ whole genome shotgun (WGS) entry which is preliminary data.</text>
</comment>
<evidence type="ECO:0000313" key="3">
    <source>
        <dbReference type="Proteomes" id="UP000242288"/>
    </source>
</evidence>
<evidence type="ECO:0000256" key="1">
    <source>
        <dbReference type="ARBA" id="ARBA00023239"/>
    </source>
</evidence>
<dbReference type="Gene3D" id="3.20.20.70">
    <property type="entry name" value="Aldolase class I"/>
    <property type="match status" value="1"/>
</dbReference>
<evidence type="ECO:0000313" key="2">
    <source>
        <dbReference type="EMBL" id="PMP72191.1"/>
    </source>
</evidence>
<keyword evidence="1 2" id="KW-0456">Lyase</keyword>
<gene>
    <name evidence="2" type="ORF">C0186_02065</name>
</gene>
<dbReference type="GO" id="GO:0008840">
    <property type="term" value="F:4-hydroxy-tetrahydrodipicolinate synthase activity"/>
    <property type="evidence" value="ECO:0007669"/>
    <property type="project" value="UniProtKB-EC"/>
</dbReference>